<gene>
    <name evidence="2" type="ORF">IE81DRAFT_323457</name>
</gene>
<accession>A0A316W040</accession>
<dbReference type="EMBL" id="KZ819379">
    <property type="protein sequence ID" value="PWN42488.1"/>
    <property type="molecule type" value="Genomic_DNA"/>
</dbReference>
<keyword evidence="3" id="KW-1185">Reference proteome</keyword>
<reference evidence="2 3" key="1">
    <citation type="journal article" date="2018" name="Mol. Biol. Evol.">
        <title>Broad Genomic Sampling Reveals a Smut Pathogenic Ancestry of the Fungal Clade Ustilaginomycotina.</title>
        <authorList>
            <person name="Kijpornyongpan T."/>
            <person name="Mondo S.J."/>
            <person name="Barry K."/>
            <person name="Sandor L."/>
            <person name="Lee J."/>
            <person name="Lipzen A."/>
            <person name="Pangilinan J."/>
            <person name="LaButti K."/>
            <person name="Hainaut M."/>
            <person name="Henrissat B."/>
            <person name="Grigoriev I.V."/>
            <person name="Spatafora J.W."/>
            <person name="Aime M.C."/>
        </authorList>
    </citation>
    <scope>NUCLEOTIDE SEQUENCE [LARGE SCALE GENOMIC DNA]</scope>
    <source>
        <strain evidence="2 3">MCA 4658</strain>
    </source>
</reference>
<sequence length="84" mass="9202">MKPSSSFICLAVLASPAWTAPIEAHAGNRASSLHERQTNKPMVPDAVQVAARDGDRRPVSESRYANALKKMGEKMWRNPLKTGL</sequence>
<dbReference type="RefSeq" id="XP_025369648.1">
    <property type="nucleotide sequence ID" value="XM_025513956.1"/>
</dbReference>
<dbReference type="Proteomes" id="UP000245783">
    <property type="component" value="Unassembled WGS sequence"/>
</dbReference>
<proteinExistence type="predicted"/>
<organism evidence="2 3">
    <name type="scientific">Ceraceosorus guamensis</name>
    <dbReference type="NCBI Taxonomy" id="1522189"/>
    <lineage>
        <taxon>Eukaryota</taxon>
        <taxon>Fungi</taxon>
        <taxon>Dikarya</taxon>
        <taxon>Basidiomycota</taxon>
        <taxon>Ustilaginomycotina</taxon>
        <taxon>Exobasidiomycetes</taxon>
        <taxon>Ceraceosorales</taxon>
        <taxon>Ceraceosoraceae</taxon>
        <taxon>Ceraceosorus</taxon>
    </lineage>
</organism>
<evidence type="ECO:0000313" key="3">
    <source>
        <dbReference type="Proteomes" id="UP000245783"/>
    </source>
</evidence>
<feature type="chain" id="PRO_5016349149" evidence="1">
    <location>
        <begin position="20"/>
        <end position="84"/>
    </location>
</feature>
<protein>
    <submittedName>
        <fullName evidence="2">Uncharacterized protein</fullName>
    </submittedName>
</protein>
<evidence type="ECO:0000313" key="2">
    <source>
        <dbReference type="EMBL" id="PWN42488.1"/>
    </source>
</evidence>
<evidence type="ECO:0000256" key="1">
    <source>
        <dbReference type="SAM" id="SignalP"/>
    </source>
</evidence>
<name>A0A316W040_9BASI</name>
<keyword evidence="1" id="KW-0732">Signal</keyword>
<dbReference type="AlphaFoldDB" id="A0A316W040"/>
<feature type="signal peptide" evidence="1">
    <location>
        <begin position="1"/>
        <end position="19"/>
    </location>
</feature>
<dbReference type="GeneID" id="37035826"/>
<dbReference type="InParanoid" id="A0A316W040"/>